<organism evidence="2 3">
    <name type="scientific">Chlamydomonas incerta</name>
    <dbReference type="NCBI Taxonomy" id="51695"/>
    <lineage>
        <taxon>Eukaryota</taxon>
        <taxon>Viridiplantae</taxon>
        <taxon>Chlorophyta</taxon>
        <taxon>core chlorophytes</taxon>
        <taxon>Chlorophyceae</taxon>
        <taxon>CS clade</taxon>
        <taxon>Chlamydomonadales</taxon>
        <taxon>Chlamydomonadaceae</taxon>
        <taxon>Chlamydomonas</taxon>
    </lineage>
</organism>
<comment type="caution">
    <text evidence="2">The sequence shown here is derived from an EMBL/GenBank/DDBJ whole genome shotgun (WGS) entry which is preliminary data.</text>
</comment>
<dbReference type="SUPFAM" id="SSF82771">
    <property type="entry name" value="GIY-YIG endonuclease"/>
    <property type="match status" value="1"/>
</dbReference>
<evidence type="ECO:0000313" key="3">
    <source>
        <dbReference type="Proteomes" id="UP000650467"/>
    </source>
</evidence>
<dbReference type="OrthoDB" id="10520740at2759"/>
<proteinExistence type="predicted"/>
<evidence type="ECO:0000259" key="1">
    <source>
        <dbReference type="Pfam" id="PF01541"/>
    </source>
</evidence>
<keyword evidence="3" id="KW-1185">Reference proteome</keyword>
<dbReference type="Gene3D" id="3.40.1440.10">
    <property type="entry name" value="GIY-YIG endonuclease"/>
    <property type="match status" value="1"/>
</dbReference>
<evidence type="ECO:0000313" key="2">
    <source>
        <dbReference type="EMBL" id="KAG2422183.1"/>
    </source>
</evidence>
<gene>
    <name evidence="2" type="ORF">HXX76_016222</name>
</gene>
<feature type="domain" description="GIY-YIG" evidence="1">
    <location>
        <begin position="88"/>
        <end position="164"/>
    </location>
</feature>
<dbReference type="Proteomes" id="UP000650467">
    <property type="component" value="Unassembled WGS sequence"/>
</dbReference>
<accession>A0A835S7I2</accession>
<dbReference type="InterPro" id="IPR035901">
    <property type="entry name" value="GIY-YIG_endonuc_sf"/>
</dbReference>
<protein>
    <recommendedName>
        <fullName evidence="1">GIY-YIG domain-containing protein</fullName>
    </recommendedName>
</protein>
<reference evidence="2" key="1">
    <citation type="journal article" date="2020" name="bioRxiv">
        <title>Comparative genomics of Chlamydomonas.</title>
        <authorList>
            <person name="Craig R.J."/>
            <person name="Hasan A.R."/>
            <person name="Ness R.W."/>
            <person name="Keightley P.D."/>
        </authorList>
    </citation>
    <scope>NUCLEOTIDE SEQUENCE</scope>
    <source>
        <strain evidence="2">SAG 7.73</strain>
    </source>
</reference>
<name>A0A835S7I2_CHLIN</name>
<dbReference type="AlphaFoldDB" id="A0A835S7I2"/>
<sequence>MLGKNPKRYPTKQQAWGPINDELKGFHLVTLKRLVFEFGFEFDDLINCTPKQTETWLSDCIRLLAERPSGCSDSNPATEAAADESPVFIYHITHTADGRVYVGQSSRPTDRWRQHHRKPPTLLQQDAQRYQTLSDGFRFEVVQEVSGRAAAHAAEAADIQRLRQAGVSGSIAGACLSPATAAAAVGRVTPSGGV</sequence>
<dbReference type="InterPro" id="IPR000305">
    <property type="entry name" value="GIY-YIG_endonuc"/>
</dbReference>
<dbReference type="Pfam" id="PF01541">
    <property type="entry name" value="GIY-YIG"/>
    <property type="match status" value="1"/>
</dbReference>
<dbReference type="EMBL" id="JAEHOC010000166">
    <property type="protein sequence ID" value="KAG2422183.1"/>
    <property type="molecule type" value="Genomic_DNA"/>
</dbReference>